<dbReference type="PANTHER" id="PTHR21163">
    <property type="entry name" value="PROTEIN G12"/>
    <property type="match status" value="1"/>
</dbReference>
<dbReference type="KEGG" id="dwi:6652360"/>
<evidence type="ECO:0000313" key="2">
    <source>
        <dbReference type="EMBL" id="EDW85639.1"/>
    </source>
</evidence>
<dbReference type="Proteomes" id="UP000007798">
    <property type="component" value="Unassembled WGS sequence"/>
</dbReference>
<dbReference type="PhylomeDB" id="B4NMQ0"/>
<dbReference type="InParanoid" id="B4NMQ0"/>
<name>B4NMQ0_DROWI</name>
<dbReference type="InterPro" id="IPR010629">
    <property type="entry name" value="Ins_allergen"/>
</dbReference>
<dbReference type="HOGENOM" id="CLU_098414_0_0_1"/>
<dbReference type="OrthoDB" id="7882129at2759"/>
<evidence type="ECO:0000313" key="3">
    <source>
        <dbReference type="Proteomes" id="UP000007798"/>
    </source>
</evidence>
<dbReference type="OMA" id="MLTIFQW"/>
<dbReference type="PANTHER" id="PTHR21163:SF0">
    <property type="entry name" value="GH08205P-RELATED"/>
    <property type="match status" value="1"/>
</dbReference>
<accession>B4NMQ0</accession>
<sequence>MFQLRGLLFQCCLALGMLVLCHQSWADQRVEKEPTTTCKPTTTTTCKPGATTADPGKGGGKDLCEDFQNLRATIDRATLVTIIQTHYECDSKFRRAMSYYNTTRFHEVAQMLQQSTAYRSLLQELQDDGVDTSDLENIVDIIACIILPVAKADNDCDCRAVRGHSFMSDILLAMPKQKVHDYLSLARSEKSNFALLANTLTSPEFQERLRANMVKRDMVRPLRILRRNGWDIPELLRGVLTILSW</sequence>
<organism evidence="2 3">
    <name type="scientific">Drosophila willistoni</name>
    <name type="common">Fruit fly</name>
    <dbReference type="NCBI Taxonomy" id="7260"/>
    <lineage>
        <taxon>Eukaryota</taxon>
        <taxon>Metazoa</taxon>
        <taxon>Ecdysozoa</taxon>
        <taxon>Arthropoda</taxon>
        <taxon>Hexapoda</taxon>
        <taxon>Insecta</taxon>
        <taxon>Pterygota</taxon>
        <taxon>Neoptera</taxon>
        <taxon>Endopterygota</taxon>
        <taxon>Diptera</taxon>
        <taxon>Brachycera</taxon>
        <taxon>Muscomorpha</taxon>
        <taxon>Ephydroidea</taxon>
        <taxon>Drosophilidae</taxon>
        <taxon>Drosophila</taxon>
        <taxon>Sophophora</taxon>
    </lineage>
</organism>
<protein>
    <recommendedName>
        <fullName evidence="4">Protein TsetseEP domain-containing protein</fullName>
    </recommendedName>
</protein>
<gene>
    <name evidence="2" type="primary">Dwil\GK23051</name>
    <name evidence="2" type="ORF">Dwil_GK23051</name>
</gene>
<dbReference type="EMBL" id="CH964282">
    <property type="protein sequence ID" value="EDW85639.1"/>
    <property type="molecule type" value="Genomic_DNA"/>
</dbReference>
<dbReference type="eggNOG" id="ENOG502R6P8">
    <property type="taxonomic scope" value="Eukaryota"/>
</dbReference>
<feature type="chain" id="PRO_5002816568" description="Protein TsetseEP domain-containing protein" evidence="1">
    <location>
        <begin position="27"/>
        <end position="245"/>
    </location>
</feature>
<keyword evidence="3" id="KW-1185">Reference proteome</keyword>
<reference evidence="2 3" key="1">
    <citation type="journal article" date="2007" name="Nature">
        <title>Evolution of genes and genomes on the Drosophila phylogeny.</title>
        <authorList>
            <consortium name="Drosophila 12 Genomes Consortium"/>
            <person name="Clark A.G."/>
            <person name="Eisen M.B."/>
            <person name="Smith D.R."/>
            <person name="Bergman C.M."/>
            <person name="Oliver B."/>
            <person name="Markow T.A."/>
            <person name="Kaufman T.C."/>
            <person name="Kellis M."/>
            <person name="Gelbart W."/>
            <person name="Iyer V.N."/>
            <person name="Pollard D.A."/>
            <person name="Sackton T.B."/>
            <person name="Larracuente A.M."/>
            <person name="Singh N.D."/>
            <person name="Abad J.P."/>
            <person name="Abt D.N."/>
            <person name="Adryan B."/>
            <person name="Aguade M."/>
            <person name="Akashi H."/>
            <person name="Anderson W.W."/>
            <person name="Aquadro C.F."/>
            <person name="Ardell D.H."/>
            <person name="Arguello R."/>
            <person name="Artieri C.G."/>
            <person name="Barbash D.A."/>
            <person name="Barker D."/>
            <person name="Barsanti P."/>
            <person name="Batterham P."/>
            <person name="Batzoglou S."/>
            <person name="Begun D."/>
            <person name="Bhutkar A."/>
            <person name="Blanco E."/>
            <person name="Bosak S.A."/>
            <person name="Bradley R.K."/>
            <person name="Brand A.D."/>
            <person name="Brent M.R."/>
            <person name="Brooks A.N."/>
            <person name="Brown R.H."/>
            <person name="Butlin R.K."/>
            <person name="Caggese C."/>
            <person name="Calvi B.R."/>
            <person name="Bernardo de Carvalho A."/>
            <person name="Caspi A."/>
            <person name="Castrezana S."/>
            <person name="Celniker S.E."/>
            <person name="Chang J.L."/>
            <person name="Chapple C."/>
            <person name="Chatterji S."/>
            <person name="Chinwalla A."/>
            <person name="Civetta A."/>
            <person name="Clifton S.W."/>
            <person name="Comeron J.M."/>
            <person name="Costello J.C."/>
            <person name="Coyne J.A."/>
            <person name="Daub J."/>
            <person name="David R.G."/>
            <person name="Delcher A.L."/>
            <person name="Delehaunty K."/>
            <person name="Do C.B."/>
            <person name="Ebling H."/>
            <person name="Edwards K."/>
            <person name="Eickbush T."/>
            <person name="Evans J.D."/>
            <person name="Filipski A."/>
            <person name="Findeiss S."/>
            <person name="Freyhult E."/>
            <person name="Fulton L."/>
            <person name="Fulton R."/>
            <person name="Garcia A.C."/>
            <person name="Gardiner A."/>
            <person name="Garfield D.A."/>
            <person name="Garvin B.E."/>
            <person name="Gibson G."/>
            <person name="Gilbert D."/>
            <person name="Gnerre S."/>
            <person name="Godfrey J."/>
            <person name="Good R."/>
            <person name="Gotea V."/>
            <person name="Gravely B."/>
            <person name="Greenberg A.J."/>
            <person name="Griffiths-Jones S."/>
            <person name="Gross S."/>
            <person name="Guigo R."/>
            <person name="Gustafson E.A."/>
            <person name="Haerty W."/>
            <person name="Hahn M.W."/>
            <person name="Halligan D.L."/>
            <person name="Halpern A.L."/>
            <person name="Halter G.M."/>
            <person name="Han M.V."/>
            <person name="Heger A."/>
            <person name="Hillier L."/>
            <person name="Hinrichs A.S."/>
            <person name="Holmes I."/>
            <person name="Hoskins R.A."/>
            <person name="Hubisz M.J."/>
            <person name="Hultmark D."/>
            <person name="Huntley M.A."/>
            <person name="Jaffe D.B."/>
            <person name="Jagadeeshan S."/>
            <person name="Jeck W.R."/>
            <person name="Johnson J."/>
            <person name="Jones C.D."/>
            <person name="Jordan W.C."/>
            <person name="Karpen G.H."/>
            <person name="Kataoka E."/>
            <person name="Keightley P.D."/>
            <person name="Kheradpour P."/>
            <person name="Kirkness E.F."/>
            <person name="Koerich L.B."/>
            <person name="Kristiansen K."/>
            <person name="Kudrna D."/>
            <person name="Kulathinal R.J."/>
            <person name="Kumar S."/>
            <person name="Kwok R."/>
            <person name="Lander E."/>
            <person name="Langley C.H."/>
            <person name="Lapoint R."/>
            <person name="Lazzaro B.P."/>
            <person name="Lee S.J."/>
            <person name="Levesque L."/>
            <person name="Li R."/>
            <person name="Lin C.F."/>
            <person name="Lin M.F."/>
            <person name="Lindblad-Toh K."/>
            <person name="Llopart A."/>
            <person name="Long M."/>
            <person name="Low L."/>
            <person name="Lozovsky E."/>
            <person name="Lu J."/>
            <person name="Luo M."/>
            <person name="Machado C.A."/>
            <person name="Makalowski W."/>
            <person name="Marzo M."/>
            <person name="Matsuda M."/>
            <person name="Matzkin L."/>
            <person name="McAllister B."/>
            <person name="McBride C.S."/>
            <person name="McKernan B."/>
            <person name="McKernan K."/>
            <person name="Mendez-Lago M."/>
            <person name="Minx P."/>
            <person name="Mollenhauer M.U."/>
            <person name="Montooth K."/>
            <person name="Mount S.M."/>
            <person name="Mu X."/>
            <person name="Myers E."/>
            <person name="Negre B."/>
            <person name="Newfeld S."/>
            <person name="Nielsen R."/>
            <person name="Noor M.A."/>
            <person name="O'Grady P."/>
            <person name="Pachter L."/>
            <person name="Papaceit M."/>
            <person name="Parisi M.J."/>
            <person name="Parisi M."/>
            <person name="Parts L."/>
            <person name="Pedersen J.S."/>
            <person name="Pesole G."/>
            <person name="Phillippy A.M."/>
            <person name="Ponting C.P."/>
            <person name="Pop M."/>
            <person name="Porcelli D."/>
            <person name="Powell J.R."/>
            <person name="Prohaska S."/>
            <person name="Pruitt K."/>
            <person name="Puig M."/>
            <person name="Quesneville H."/>
            <person name="Ram K.R."/>
            <person name="Rand D."/>
            <person name="Rasmussen M.D."/>
            <person name="Reed L.K."/>
            <person name="Reenan R."/>
            <person name="Reily A."/>
            <person name="Remington K.A."/>
            <person name="Rieger T.T."/>
            <person name="Ritchie M.G."/>
            <person name="Robin C."/>
            <person name="Rogers Y.H."/>
            <person name="Rohde C."/>
            <person name="Rozas J."/>
            <person name="Rubenfield M.J."/>
            <person name="Ruiz A."/>
            <person name="Russo S."/>
            <person name="Salzberg S.L."/>
            <person name="Sanchez-Gracia A."/>
            <person name="Saranga D.J."/>
            <person name="Sato H."/>
            <person name="Schaeffer S.W."/>
            <person name="Schatz M.C."/>
            <person name="Schlenke T."/>
            <person name="Schwartz R."/>
            <person name="Segarra C."/>
            <person name="Singh R.S."/>
            <person name="Sirot L."/>
            <person name="Sirota M."/>
            <person name="Sisneros N.B."/>
            <person name="Smith C.D."/>
            <person name="Smith T.F."/>
            <person name="Spieth J."/>
            <person name="Stage D.E."/>
            <person name="Stark A."/>
            <person name="Stephan W."/>
            <person name="Strausberg R.L."/>
            <person name="Strempel S."/>
            <person name="Sturgill D."/>
            <person name="Sutton G."/>
            <person name="Sutton G.G."/>
            <person name="Tao W."/>
            <person name="Teichmann S."/>
            <person name="Tobari Y.N."/>
            <person name="Tomimura Y."/>
            <person name="Tsolas J.M."/>
            <person name="Valente V.L."/>
            <person name="Venter E."/>
            <person name="Venter J.C."/>
            <person name="Vicario S."/>
            <person name="Vieira F.G."/>
            <person name="Vilella A.J."/>
            <person name="Villasante A."/>
            <person name="Walenz B."/>
            <person name="Wang J."/>
            <person name="Wasserman M."/>
            <person name="Watts T."/>
            <person name="Wilson D."/>
            <person name="Wilson R.K."/>
            <person name="Wing R.A."/>
            <person name="Wolfner M.F."/>
            <person name="Wong A."/>
            <person name="Wong G.K."/>
            <person name="Wu C.I."/>
            <person name="Wu G."/>
            <person name="Yamamoto D."/>
            <person name="Yang H.P."/>
            <person name="Yang S.P."/>
            <person name="Yorke J.A."/>
            <person name="Yoshida K."/>
            <person name="Zdobnov E."/>
            <person name="Zhang P."/>
            <person name="Zhang Y."/>
            <person name="Zimin A.V."/>
            <person name="Baldwin J."/>
            <person name="Abdouelleil A."/>
            <person name="Abdulkadir J."/>
            <person name="Abebe A."/>
            <person name="Abera B."/>
            <person name="Abreu J."/>
            <person name="Acer S.C."/>
            <person name="Aftuck L."/>
            <person name="Alexander A."/>
            <person name="An P."/>
            <person name="Anderson E."/>
            <person name="Anderson S."/>
            <person name="Arachi H."/>
            <person name="Azer M."/>
            <person name="Bachantsang P."/>
            <person name="Barry A."/>
            <person name="Bayul T."/>
            <person name="Berlin A."/>
            <person name="Bessette D."/>
            <person name="Bloom T."/>
            <person name="Blye J."/>
            <person name="Boguslavskiy L."/>
            <person name="Bonnet C."/>
            <person name="Boukhgalter B."/>
            <person name="Bourzgui I."/>
            <person name="Brown A."/>
            <person name="Cahill P."/>
            <person name="Channer S."/>
            <person name="Cheshatsang Y."/>
            <person name="Chuda L."/>
            <person name="Citroen M."/>
            <person name="Collymore A."/>
            <person name="Cooke P."/>
            <person name="Costello M."/>
            <person name="D'Aco K."/>
            <person name="Daza R."/>
            <person name="De Haan G."/>
            <person name="DeGray S."/>
            <person name="DeMaso C."/>
            <person name="Dhargay N."/>
            <person name="Dooley K."/>
            <person name="Dooley E."/>
            <person name="Doricent M."/>
            <person name="Dorje P."/>
            <person name="Dorjee K."/>
            <person name="Dupes A."/>
            <person name="Elong R."/>
            <person name="Falk J."/>
            <person name="Farina A."/>
            <person name="Faro S."/>
            <person name="Ferguson D."/>
            <person name="Fisher S."/>
            <person name="Foley C.D."/>
            <person name="Franke A."/>
            <person name="Friedrich D."/>
            <person name="Gadbois L."/>
            <person name="Gearin G."/>
            <person name="Gearin C.R."/>
            <person name="Giannoukos G."/>
            <person name="Goode T."/>
            <person name="Graham J."/>
            <person name="Grandbois E."/>
            <person name="Grewal S."/>
            <person name="Gyaltsen K."/>
            <person name="Hafez N."/>
            <person name="Hagos B."/>
            <person name="Hall J."/>
            <person name="Henson C."/>
            <person name="Hollinger A."/>
            <person name="Honan T."/>
            <person name="Huard M.D."/>
            <person name="Hughes L."/>
            <person name="Hurhula B."/>
            <person name="Husby M.E."/>
            <person name="Kamat A."/>
            <person name="Kanga B."/>
            <person name="Kashin S."/>
            <person name="Khazanovich D."/>
            <person name="Kisner P."/>
            <person name="Lance K."/>
            <person name="Lara M."/>
            <person name="Lee W."/>
            <person name="Lennon N."/>
            <person name="Letendre F."/>
            <person name="LeVine R."/>
            <person name="Lipovsky A."/>
            <person name="Liu X."/>
            <person name="Liu J."/>
            <person name="Liu S."/>
            <person name="Lokyitsang T."/>
            <person name="Lokyitsang Y."/>
            <person name="Lubonja R."/>
            <person name="Lui A."/>
            <person name="MacDonald P."/>
            <person name="Magnisalis V."/>
            <person name="Maru K."/>
            <person name="Matthews C."/>
            <person name="McCusker W."/>
            <person name="McDonough S."/>
            <person name="Mehta T."/>
            <person name="Meldrim J."/>
            <person name="Meneus L."/>
            <person name="Mihai O."/>
            <person name="Mihalev A."/>
            <person name="Mihova T."/>
            <person name="Mittelman R."/>
            <person name="Mlenga V."/>
            <person name="Montmayeur A."/>
            <person name="Mulrain L."/>
            <person name="Navidi A."/>
            <person name="Naylor J."/>
            <person name="Negash T."/>
            <person name="Nguyen T."/>
            <person name="Nguyen N."/>
            <person name="Nicol R."/>
            <person name="Norbu C."/>
            <person name="Norbu N."/>
            <person name="Novod N."/>
            <person name="O'Neill B."/>
            <person name="Osman S."/>
            <person name="Markiewicz E."/>
            <person name="Oyono O.L."/>
            <person name="Patti C."/>
            <person name="Phunkhang P."/>
            <person name="Pierre F."/>
            <person name="Priest M."/>
            <person name="Raghuraman S."/>
            <person name="Rege F."/>
            <person name="Reyes R."/>
            <person name="Rise C."/>
            <person name="Rogov P."/>
            <person name="Ross K."/>
            <person name="Ryan E."/>
            <person name="Settipalli S."/>
            <person name="Shea T."/>
            <person name="Sherpa N."/>
            <person name="Shi L."/>
            <person name="Shih D."/>
            <person name="Sparrow T."/>
            <person name="Spaulding J."/>
            <person name="Stalker J."/>
            <person name="Stange-Thomann N."/>
            <person name="Stavropoulos S."/>
            <person name="Stone C."/>
            <person name="Strader C."/>
            <person name="Tesfaye S."/>
            <person name="Thomson T."/>
            <person name="Thoulutsang Y."/>
            <person name="Thoulutsang D."/>
            <person name="Topham K."/>
            <person name="Topping I."/>
            <person name="Tsamla T."/>
            <person name="Vassiliev H."/>
            <person name="Vo A."/>
            <person name="Wangchuk T."/>
            <person name="Wangdi T."/>
            <person name="Weiand M."/>
            <person name="Wilkinson J."/>
            <person name="Wilson A."/>
            <person name="Yadav S."/>
            <person name="Young G."/>
            <person name="Yu Q."/>
            <person name="Zembek L."/>
            <person name="Zhong D."/>
            <person name="Zimmer A."/>
            <person name="Zwirko Z."/>
            <person name="Jaffe D.B."/>
            <person name="Alvarez P."/>
            <person name="Brockman W."/>
            <person name="Butler J."/>
            <person name="Chin C."/>
            <person name="Gnerre S."/>
            <person name="Grabherr M."/>
            <person name="Kleber M."/>
            <person name="Mauceli E."/>
            <person name="MacCallum I."/>
        </authorList>
    </citation>
    <scope>NUCLEOTIDE SEQUENCE [LARGE SCALE GENOMIC DNA]</scope>
    <source>
        <strain evidence="3">Tucson 14030-0811.24</strain>
    </source>
</reference>
<keyword evidence="1" id="KW-0732">Signal</keyword>
<evidence type="ECO:0000256" key="1">
    <source>
        <dbReference type="SAM" id="SignalP"/>
    </source>
</evidence>
<dbReference type="Pfam" id="PF06757">
    <property type="entry name" value="Ins_allergen_rp"/>
    <property type="match status" value="1"/>
</dbReference>
<dbReference type="SMR" id="B4NMQ0"/>
<feature type="signal peptide" evidence="1">
    <location>
        <begin position="1"/>
        <end position="26"/>
    </location>
</feature>
<proteinExistence type="predicted"/>
<dbReference type="AlphaFoldDB" id="B4NMQ0"/>
<evidence type="ECO:0008006" key="4">
    <source>
        <dbReference type="Google" id="ProtNLM"/>
    </source>
</evidence>
<dbReference type="FunCoup" id="B4NMQ0">
    <property type="interactions" value="1"/>
</dbReference>